<dbReference type="eggNOG" id="ENOG5033M4X">
    <property type="taxonomic scope" value="Bacteria"/>
</dbReference>
<evidence type="ECO:0000313" key="3">
    <source>
        <dbReference type="Proteomes" id="UP000007029"/>
    </source>
</evidence>
<keyword evidence="3" id="KW-1185">Reference proteome</keyword>
<keyword evidence="1" id="KW-0732">Signal</keyword>
<organism evidence="2 3">
    <name type="scientific">Roseobacter denitrificans (strain ATCC 33942 / OCh 114)</name>
    <name type="common">Erythrobacter sp. (strain OCh 114)</name>
    <name type="synonym">Roseobacter denitrificans</name>
    <dbReference type="NCBI Taxonomy" id="375451"/>
    <lineage>
        <taxon>Bacteria</taxon>
        <taxon>Pseudomonadati</taxon>
        <taxon>Pseudomonadota</taxon>
        <taxon>Alphaproteobacteria</taxon>
        <taxon>Rhodobacterales</taxon>
        <taxon>Roseobacteraceae</taxon>
        <taxon>Roseobacter</taxon>
    </lineage>
</organism>
<accession>Q161M6</accession>
<protein>
    <recommendedName>
        <fullName evidence="4">Lipoprotein</fullName>
    </recommendedName>
</protein>
<evidence type="ECO:0008006" key="4">
    <source>
        <dbReference type="Google" id="ProtNLM"/>
    </source>
</evidence>
<reference evidence="2 3" key="1">
    <citation type="journal article" date="2007" name="J. Bacteriol.">
        <title>The complete genome sequence of Roseobacter denitrificans reveals a mixotrophic rather than photosynthetic metabolism.</title>
        <authorList>
            <person name="Swingley W.D."/>
            <person name="Sadekar S."/>
            <person name="Mastrian S.D."/>
            <person name="Matthies H.J."/>
            <person name="Hao J."/>
            <person name="Ramos H."/>
            <person name="Acharya C.R."/>
            <person name="Conrad A.L."/>
            <person name="Taylor H.L."/>
            <person name="Dejesa L.C."/>
            <person name="Shah M.K."/>
            <person name="O'huallachain M.E."/>
            <person name="Lince M.T."/>
            <person name="Blankenship R.E."/>
            <person name="Beatty J.T."/>
            <person name="Touchman J.W."/>
        </authorList>
    </citation>
    <scope>NUCLEOTIDE SEQUENCE [LARGE SCALE GENOMIC DNA]</scope>
    <source>
        <strain evidence="3">ATCC 33942 / OCh 114</strain>
    </source>
</reference>
<dbReference type="Proteomes" id="UP000007029">
    <property type="component" value="Chromosome"/>
</dbReference>
<dbReference type="EMBL" id="CP000362">
    <property type="protein sequence ID" value="ABG33317.1"/>
    <property type="molecule type" value="Genomic_DNA"/>
</dbReference>
<gene>
    <name evidence="2" type="ordered locus">RD1_3855</name>
</gene>
<name>Q161M6_ROSDO</name>
<evidence type="ECO:0000256" key="1">
    <source>
        <dbReference type="SAM" id="SignalP"/>
    </source>
</evidence>
<feature type="chain" id="PRO_5004183986" description="Lipoprotein" evidence="1">
    <location>
        <begin position="23"/>
        <end position="148"/>
    </location>
</feature>
<dbReference type="AlphaFoldDB" id="Q161M6"/>
<dbReference type="HOGENOM" id="CLU_1757438_0_0_5"/>
<feature type="signal peptide" evidence="1">
    <location>
        <begin position="1"/>
        <end position="22"/>
    </location>
</feature>
<sequence>MRHRVCRLICLLVAACIGGASLADGFCAALEEYETSEQGDLSLFDAAGLDTDPVCGASRALSGSVSNHCYWAFPYRASQSHLAFDAMVKRVALCADGNARADGDAGVNHPDSYDLRRFTVGGNIVDVSLKDKAALQQTIVFLRVSGAP</sequence>
<proteinExistence type="predicted"/>
<dbReference type="STRING" id="375451.RD1_3855"/>
<dbReference type="KEGG" id="rde:RD1_3855"/>
<dbReference type="RefSeq" id="WP_011569928.1">
    <property type="nucleotide sequence ID" value="NC_008209.1"/>
</dbReference>
<evidence type="ECO:0000313" key="2">
    <source>
        <dbReference type="EMBL" id="ABG33317.1"/>
    </source>
</evidence>
<dbReference type="OrthoDB" id="7709136at2"/>